<feature type="domain" description="PORR" evidence="2">
    <location>
        <begin position="1"/>
        <end position="139"/>
    </location>
</feature>
<dbReference type="InterPro" id="IPR045040">
    <property type="entry name" value="PORR_fam"/>
</dbReference>
<dbReference type="GO" id="GO:0003723">
    <property type="term" value="F:RNA binding"/>
    <property type="evidence" value="ECO:0007669"/>
    <property type="project" value="InterPro"/>
</dbReference>
<reference evidence="3 4" key="1">
    <citation type="submission" date="2019-07" db="EMBL/GenBank/DDBJ databases">
        <title>De Novo Assembly of kiwifruit Actinidia rufa.</title>
        <authorList>
            <person name="Sugita-Konishi S."/>
            <person name="Sato K."/>
            <person name="Mori E."/>
            <person name="Abe Y."/>
            <person name="Kisaki G."/>
            <person name="Hamano K."/>
            <person name="Suezawa K."/>
            <person name="Otani M."/>
            <person name="Fukuda T."/>
            <person name="Manabe T."/>
            <person name="Gomi K."/>
            <person name="Tabuchi M."/>
            <person name="Akimitsu K."/>
            <person name="Kataoka I."/>
        </authorList>
    </citation>
    <scope>NUCLEOTIDE SEQUENCE [LARGE SCALE GENOMIC DNA]</scope>
    <source>
        <strain evidence="4">cv. Fuchu</strain>
    </source>
</reference>
<dbReference type="EMBL" id="BJWL01000004">
    <property type="protein sequence ID" value="GFY85590.1"/>
    <property type="molecule type" value="Genomic_DNA"/>
</dbReference>
<dbReference type="Pfam" id="PF11955">
    <property type="entry name" value="PORR"/>
    <property type="match status" value="1"/>
</dbReference>
<name>A0A7J0EGT8_9ERIC</name>
<dbReference type="Proteomes" id="UP000585474">
    <property type="component" value="Unassembled WGS sequence"/>
</dbReference>
<dbReference type="PANTHER" id="PTHR31476">
    <property type="entry name" value="PROTEIN WHAT'S THIS FACTOR 1 HOMOLOG, CHLOROPLASTIC"/>
    <property type="match status" value="1"/>
</dbReference>
<organism evidence="3 4">
    <name type="scientific">Actinidia rufa</name>
    <dbReference type="NCBI Taxonomy" id="165716"/>
    <lineage>
        <taxon>Eukaryota</taxon>
        <taxon>Viridiplantae</taxon>
        <taxon>Streptophyta</taxon>
        <taxon>Embryophyta</taxon>
        <taxon>Tracheophyta</taxon>
        <taxon>Spermatophyta</taxon>
        <taxon>Magnoliopsida</taxon>
        <taxon>eudicotyledons</taxon>
        <taxon>Gunneridae</taxon>
        <taxon>Pentapetalae</taxon>
        <taxon>asterids</taxon>
        <taxon>Ericales</taxon>
        <taxon>Actinidiaceae</taxon>
        <taxon>Actinidia</taxon>
    </lineage>
</organism>
<accession>A0A7J0EGT8</accession>
<evidence type="ECO:0000313" key="4">
    <source>
        <dbReference type="Proteomes" id="UP000585474"/>
    </source>
</evidence>
<gene>
    <name evidence="3" type="ORF">Acr_04g0003280</name>
</gene>
<dbReference type="GO" id="GO:0016787">
    <property type="term" value="F:hydrolase activity"/>
    <property type="evidence" value="ECO:0007669"/>
    <property type="project" value="UniProtKB-KW"/>
</dbReference>
<evidence type="ECO:0000313" key="3">
    <source>
        <dbReference type="EMBL" id="GFY85590.1"/>
    </source>
</evidence>
<evidence type="ECO:0000259" key="2">
    <source>
        <dbReference type="Pfam" id="PF11955"/>
    </source>
</evidence>
<sequence>MMFLVEEEQSVKDIQDHVFAERLAKLLMMSSNQRLNVMKINELKRNFGFPDDYLIRIVPKYPEIFRLVNYCGRRSSMEIELVSWKPDLAVSSIEMKARKQDQEPCFSCSLPSTWIKSWERFHEFDSLPYISPYSELTGFSGGIERNGEENSWFAARITVSYPVEESVNFEVRTQNTDMSEEDDQGGDNGGIFNPEERKRFYRVLFDDSAP</sequence>
<keyword evidence="4" id="KW-1185">Reference proteome</keyword>
<feature type="region of interest" description="Disordered" evidence="1">
    <location>
        <begin position="174"/>
        <end position="194"/>
    </location>
</feature>
<dbReference type="OrthoDB" id="1854109at2759"/>
<protein>
    <submittedName>
        <fullName evidence="3">Ubiquitin carboxyl-terminal hydrolase family protein</fullName>
    </submittedName>
</protein>
<proteinExistence type="predicted"/>
<dbReference type="AlphaFoldDB" id="A0A7J0EGT8"/>
<dbReference type="InterPro" id="IPR021099">
    <property type="entry name" value="PORR_domain"/>
</dbReference>
<comment type="caution">
    <text evidence="3">The sequence shown here is derived from an EMBL/GenBank/DDBJ whole genome shotgun (WGS) entry which is preliminary data.</text>
</comment>
<evidence type="ECO:0000256" key="1">
    <source>
        <dbReference type="SAM" id="MobiDB-lite"/>
    </source>
</evidence>
<keyword evidence="3" id="KW-0378">Hydrolase</keyword>
<dbReference type="PANTHER" id="PTHR31476:SF5">
    <property type="entry name" value="UBIQUITIN CARBOXYL-TERMINAL HYDROLASE FAMILY PROTEIN"/>
    <property type="match status" value="1"/>
</dbReference>